<sequence length="173" mass="18099">MAATVLATSVRQGSAPTSVLAALPMRVSSALPVPDEGKQARATRAGHILVCTLSDVSPRNMVQSSMPRSRTVPCTVIGVHAVSSAARALPRSDMKPSGSVSFTTGREYKSGRGASLSVPTSPHARPAQHDQARLPPLRHLHPGSCLLSHSSQARLVLQQQVSALPCLSNSLLT</sequence>
<gene>
    <name evidence="2" type="ORF">BDZ90DRAFT_88341</name>
</gene>
<feature type="region of interest" description="Disordered" evidence="1">
    <location>
        <begin position="91"/>
        <end position="130"/>
    </location>
</feature>
<evidence type="ECO:0000256" key="1">
    <source>
        <dbReference type="SAM" id="MobiDB-lite"/>
    </source>
</evidence>
<dbReference type="RefSeq" id="XP_025359512.1">
    <property type="nucleotide sequence ID" value="XM_025509920.1"/>
</dbReference>
<proteinExistence type="predicted"/>
<dbReference type="AlphaFoldDB" id="A0A316UI49"/>
<organism evidence="2 3">
    <name type="scientific">Jaminaea rosea</name>
    <dbReference type="NCBI Taxonomy" id="1569628"/>
    <lineage>
        <taxon>Eukaryota</taxon>
        <taxon>Fungi</taxon>
        <taxon>Dikarya</taxon>
        <taxon>Basidiomycota</taxon>
        <taxon>Ustilaginomycotina</taxon>
        <taxon>Exobasidiomycetes</taxon>
        <taxon>Microstromatales</taxon>
        <taxon>Microstromatales incertae sedis</taxon>
        <taxon>Jaminaea</taxon>
    </lineage>
</organism>
<dbReference type="GeneID" id="37031743"/>
<reference evidence="2 3" key="1">
    <citation type="journal article" date="2018" name="Mol. Biol. Evol.">
        <title>Broad Genomic Sampling Reveals a Smut Pathogenic Ancestry of the Fungal Clade Ustilaginomycotina.</title>
        <authorList>
            <person name="Kijpornyongpan T."/>
            <person name="Mondo S.J."/>
            <person name="Barry K."/>
            <person name="Sandor L."/>
            <person name="Lee J."/>
            <person name="Lipzen A."/>
            <person name="Pangilinan J."/>
            <person name="LaButti K."/>
            <person name="Hainaut M."/>
            <person name="Henrissat B."/>
            <person name="Grigoriev I.V."/>
            <person name="Spatafora J.W."/>
            <person name="Aime M.C."/>
        </authorList>
    </citation>
    <scope>NUCLEOTIDE SEQUENCE [LARGE SCALE GENOMIC DNA]</scope>
    <source>
        <strain evidence="2 3">MCA 5214</strain>
    </source>
</reference>
<evidence type="ECO:0000313" key="2">
    <source>
        <dbReference type="EMBL" id="PWN24900.1"/>
    </source>
</evidence>
<keyword evidence="3" id="KW-1185">Reference proteome</keyword>
<evidence type="ECO:0000313" key="3">
    <source>
        <dbReference type="Proteomes" id="UP000245884"/>
    </source>
</evidence>
<accession>A0A316UI49</accession>
<dbReference type="EMBL" id="KZ819678">
    <property type="protein sequence ID" value="PWN24900.1"/>
    <property type="molecule type" value="Genomic_DNA"/>
</dbReference>
<name>A0A316UI49_9BASI</name>
<dbReference type="Proteomes" id="UP000245884">
    <property type="component" value="Unassembled WGS sequence"/>
</dbReference>
<protein>
    <submittedName>
        <fullName evidence="2">Uncharacterized protein</fullName>
    </submittedName>
</protein>